<evidence type="ECO:0000313" key="2">
    <source>
        <dbReference type="Proteomes" id="UP000533598"/>
    </source>
</evidence>
<evidence type="ECO:0000313" key="1">
    <source>
        <dbReference type="EMBL" id="MBB4677548.1"/>
    </source>
</evidence>
<dbReference type="RefSeq" id="WP_185003481.1">
    <property type="nucleotide sequence ID" value="NZ_BAAAUI010000047.1"/>
</dbReference>
<proteinExistence type="predicted"/>
<dbReference type="EMBL" id="JACHMH010000001">
    <property type="protein sequence ID" value="MBB4677548.1"/>
    <property type="molecule type" value="Genomic_DNA"/>
</dbReference>
<comment type="caution">
    <text evidence="1">The sequence shown here is derived from an EMBL/GenBank/DDBJ whole genome shotgun (WGS) entry which is preliminary data.</text>
</comment>
<keyword evidence="2" id="KW-1185">Reference proteome</keyword>
<protein>
    <submittedName>
        <fullName evidence="1">Uncharacterized protein</fullName>
    </submittedName>
</protein>
<dbReference type="AlphaFoldDB" id="A0A7W7CAH8"/>
<organism evidence="1 2">
    <name type="scientific">Crossiella cryophila</name>
    <dbReference type="NCBI Taxonomy" id="43355"/>
    <lineage>
        <taxon>Bacteria</taxon>
        <taxon>Bacillati</taxon>
        <taxon>Actinomycetota</taxon>
        <taxon>Actinomycetes</taxon>
        <taxon>Pseudonocardiales</taxon>
        <taxon>Pseudonocardiaceae</taxon>
        <taxon>Crossiella</taxon>
    </lineage>
</organism>
<reference evidence="1 2" key="1">
    <citation type="submission" date="2020-08" db="EMBL/GenBank/DDBJ databases">
        <title>Sequencing the genomes of 1000 actinobacteria strains.</title>
        <authorList>
            <person name="Klenk H.-P."/>
        </authorList>
    </citation>
    <scope>NUCLEOTIDE SEQUENCE [LARGE SCALE GENOMIC DNA]</scope>
    <source>
        <strain evidence="1 2">DSM 44230</strain>
    </source>
</reference>
<sequence length="101" mass="10986">MSTETAPRYIRLNVELIVELTDEGELKAAALEQLKADTEVSDEAREEAIAALEADPADALSYFIDPFAVVNEAPGVELVEVGWDGEVTEYDPDAEEEADEA</sequence>
<dbReference type="Proteomes" id="UP000533598">
    <property type="component" value="Unassembled WGS sequence"/>
</dbReference>
<accession>A0A7W7CAH8</accession>
<gene>
    <name evidence="1" type="ORF">HNR67_003666</name>
</gene>
<name>A0A7W7CAH8_9PSEU</name>